<comment type="caution">
    <text evidence="1">The sequence shown here is derived from an EMBL/GenBank/DDBJ whole genome shotgun (WGS) entry which is preliminary data.</text>
</comment>
<evidence type="ECO:0000313" key="1">
    <source>
        <dbReference type="EMBL" id="MDR6511892.1"/>
    </source>
</evidence>
<evidence type="ECO:0000313" key="2">
    <source>
        <dbReference type="Proteomes" id="UP001184150"/>
    </source>
</evidence>
<keyword evidence="2" id="KW-1185">Reference proteome</keyword>
<reference evidence="1 2" key="1">
    <citation type="submission" date="2023-07" db="EMBL/GenBank/DDBJ databases">
        <title>Sorghum-associated microbial communities from plants grown in Nebraska, USA.</title>
        <authorList>
            <person name="Schachtman D."/>
        </authorList>
    </citation>
    <scope>NUCLEOTIDE SEQUENCE [LARGE SCALE GENOMIC DNA]</scope>
    <source>
        <strain evidence="1 2">DS1027</strain>
    </source>
</reference>
<organism evidence="1 2">
    <name type="scientific">Novosphingobium capsulatum</name>
    <dbReference type="NCBI Taxonomy" id="13688"/>
    <lineage>
        <taxon>Bacteria</taxon>
        <taxon>Pseudomonadati</taxon>
        <taxon>Pseudomonadota</taxon>
        <taxon>Alphaproteobacteria</taxon>
        <taxon>Sphingomonadales</taxon>
        <taxon>Sphingomonadaceae</taxon>
        <taxon>Novosphingobium</taxon>
    </lineage>
</organism>
<sequence length="225" mass="22945">MTAITLIHALEASIAPINAAFAEHWPQARLANLLDDSLSRDLAEAGALTDAIVARFRTLGRYAAGAGADGILFTCSAFGPAIDAVAADLAPLPVHKPNTAMIARAVAAAGAGRIALLASFAPTLPSMLPEFPDPDRVLPVHCPGALDALQSGDAARHDAIVAAVAATLPEDCSVVALAQFSLARAAAAIAPHAGRTVLTTPQCAVEGIRAAIFHEACVENRGAIR</sequence>
<evidence type="ECO:0008006" key="3">
    <source>
        <dbReference type="Google" id="ProtNLM"/>
    </source>
</evidence>
<dbReference type="RefSeq" id="WP_022678212.1">
    <property type="nucleotide sequence ID" value="NZ_JAVDRD010000006.1"/>
</dbReference>
<dbReference type="EMBL" id="JAVDRD010000006">
    <property type="protein sequence ID" value="MDR6511892.1"/>
    <property type="molecule type" value="Genomic_DNA"/>
</dbReference>
<name>A0ABU1MPF1_9SPHN</name>
<dbReference type="Proteomes" id="UP001184150">
    <property type="component" value="Unassembled WGS sequence"/>
</dbReference>
<proteinExistence type="predicted"/>
<gene>
    <name evidence="1" type="ORF">J2792_002768</name>
</gene>
<protein>
    <recommendedName>
        <fullName evidence="3">Arylsulfatase</fullName>
    </recommendedName>
</protein>
<accession>A0ABU1MPF1</accession>